<evidence type="ECO:0000313" key="3">
    <source>
        <dbReference type="Proteomes" id="UP000629870"/>
    </source>
</evidence>
<gene>
    <name evidence="2" type="ORF">HNQ04_003948</name>
</gene>
<name>A0ABR6NXC5_9DEIO</name>
<comment type="caution">
    <text evidence="2">The sequence shown here is derived from an EMBL/GenBank/DDBJ whole genome shotgun (WGS) entry which is preliminary data.</text>
</comment>
<proteinExistence type="predicted"/>
<evidence type="ECO:0000313" key="2">
    <source>
        <dbReference type="EMBL" id="MBB6018667.1"/>
    </source>
</evidence>
<feature type="region of interest" description="Disordered" evidence="1">
    <location>
        <begin position="1"/>
        <end position="23"/>
    </location>
</feature>
<dbReference type="EMBL" id="JACHEW010000037">
    <property type="protein sequence ID" value="MBB6018667.1"/>
    <property type="molecule type" value="Genomic_DNA"/>
</dbReference>
<keyword evidence="3" id="KW-1185">Reference proteome</keyword>
<protein>
    <submittedName>
        <fullName evidence="2">Uncharacterized protein</fullName>
    </submittedName>
</protein>
<sequence length="51" mass="5645">MPGGFGQAHQNTGPFGPDVRRDQLSDHGAFLGGRYRFFPMTSFIASISRRC</sequence>
<dbReference type="Proteomes" id="UP000629870">
    <property type="component" value="Unassembled WGS sequence"/>
</dbReference>
<accession>A0ABR6NXC5</accession>
<organism evidence="2 3">
    <name type="scientific">Deinococcus radiopugnans ATCC 19172</name>
    <dbReference type="NCBI Taxonomy" id="585398"/>
    <lineage>
        <taxon>Bacteria</taxon>
        <taxon>Thermotogati</taxon>
        <taxon>Deinococcota</taxon>
        <taxon>Deinococci</taxon>
        <taxon>Deinococcales</taxon>
        <taxon>Deinococcaceae</taxon>
        <taxon>Deinococcus</taxon>
    </lineage>
</organism>
<evidence type="ECO:0000256" key="1">
    <source>
        <dbReference type="SAM" id="MobiDB-lite"/>
    </source>
</evidence>
<reference evidence="2 3" key="1">
    <citation type="submission" date="2020-08" db="EMBL/GenBank/DDBJ databases">
        <title>Genomic Encyclopedia of Type Strains, Phase IV (KMG-IV): sequencing the most valuable type-strain genomes for metagenomic binning, comparative biology and taxonomic classification.</title>
        <authorList>
            <person name="Goeker M."/>
        </authorList>
    </citation>
    <scope>NUCLEOTIDE SEQUENCE [LARGE SCALE GENOMIC DNA]</scope>
    <source>
        <strain evidence="2 3">DSM 12027</strain>
    </source>
</reference>